<organism evidence="1 2">
    <name type="scientific">Brachionus plicatilis</name>
    <name type="common">Marine rotifer</name>
    <name type="synonym">Brachionus muelleri</name>
    <dbReference type="NCBI Taxonomy" id="10195"/>
    <lineage>
        <taxon>Eukaryota</taxon>
        <taxon>Metazoa</taxon>
        <taxon>Spiralia</taxon>
        <taxon>Gnathifera</taxon>
        <taxon>Rotifera</taxon>
        <taxon>Eurotatoria</taxon>
        <taxon>Monogononta</taxon>
        <taxon>Pseudotrocha</taxon>
        <taxon>Ploima</taxon>
        <taxon>Brachionidae</taxon>
        <taxon>Brachionus</taxon>
    </lineage>
</organism>
<gene>
    <name evidence="1" type="ORF">BpHYR1_010177</name>
</gene>
<dbReference type="AlphaFoldDB" id="A0A3M7QDV3"/>
<accession>A0A3M7QDV3</accession>
<name>A0A3M7QDV3_BRAPC</name>
<dbReference type="Proteomes" id="UP000276133">
    <property type="component" value="Unassembled WGS sequence"/>
</dbReference>
<proteinExistence type="predicted"/>
<protein>
    <submittedName>
        <fullName evidence="1">Uncharacterized protein</fullName>
    </submittedName>
</protein>
<dbReference type="EMBL" id="REGN01006429">
    <property type="protein sequence ID" value="RNA09607.1"/>
    <property type="molecule type" value="Genomic_DNA"/>
</dbReference>
<comment type="caution">
    <text evidence="1">The sequence shown here is derived from an EMBL/GenBank/DDBJ whole genome shotgun (WGS) entry which is preliminary data.</text>
</comment>
<sequence>MDFRLLRKELKSMVNFLSGICELLDFRTHKYQENDYAQRTQFPITATTIHYVVVLNFGLENNPVGTLYTLGKVKIWISLLKNDSRTLDNRLFANNETDENKRFNEEMGVTNELAHIVEKGVNFPLKAITNNQENR</sequence>
<evidence type="ECO:0000313" key="1">
    <source>
        <dbReference type="EMBL" id="RNA09607.1"/>
    </source>
</evidence>
<evidence type="ECO:0000313" key="2">
    <source>
        <dbReference type="Proteomes" id="UP000276133"/>
    </source>
</evidence>
<keyword evidence="2" id="KW-1185">Reference proteome</keyword>
<reference evidence="1 2" key="1">
    <citation type="journal article" date="2018" name="Sci. Rep.">
        <title>Genomic signatures of local adaptation to the degree of environmental predictability in rotifers.</title>
        <authorList>
            <person name="Franch-Gras L."/>
            <person name="Hahn C."/>
            <person name="Garcia-Roger E.M."/>
            <person name="Carmona M.J."/>
            <person name="Serra M."/>
            <person name="Gomez A."/>
        </authorList>
    </citation>
    <scope>NUCLEOTIDE SEQUENCE [LARGE SCALE GENOMIC DNA]</scope>
    <source>
        <strain evidence="1">HYR1</strain>
    </source>
</reference>